<proteinExistence type="predicted"/>
<dbReference type="SUPFAM" id="SSF53474">
    <property type="entry name" value="alpha/beta-Hydrolases"/>
    <property type="match status" value="1"/>
</dbReference>
<organism evidence="1 2">
    <name type="scientific">Ruminococcus callidus ATCC 27760</name>
    <dbReference type="NCBI Taxonomy" id="411473"/>
    <lineage>
        <taxon>Bacteria</taxon>
        <taxon>Bacillati</taxon>
        <taxon>Bacillota</taxon>
        <taxon>Clostridia</taxon>
        <taxon>Eubacteriales</taxon>
        <taxon>Oscillospiraceae</taxon>
        <taxon>Ruminococcus</taxon>
    </lineage>
</organism>
<dbReference type="OrthoDB" id="9769481at2"/>
<accession>U2KI88</accession>
<sequence>MDFEVTAMKTTYDANILTYCQWRDDLTMQQSPFCHVDNLIFCCLSYLNWDGIAEGFTAAESISLRDAARLWEHRPTAEQKVRVETDRDLLRQTAASRRFGEVRLFRYAEQFSETQQQQFSATAFLLDSDTVYVAFRGTDNTLTGWREDFNLSFLPYVPSQAAAAAYLRGILSLGFSNVYVGGHSKGGNLAVYAAVQMQPKDFPRIRAVYNNDGPGFVTDLFAEPQFQQLQERVYTFVPQASVVGMLLEHDEKYQVVYSTQKGFLQHDPYSWCVIRNDWYYSEDTTNTSKLLDSSLRQWILGMKPEEREKLTDAIFHILQSETNAHTIQDLIGGGAGTLSGVLRAWTDM</sequence>
<dbReference type="Pfam" id="PF11187">
    <property type="entry name" value="Mbeg1-like"/>
    <property type="match status" value="1"/>
</dbReference>
<evidence type="ECO:0000313" key="1">
    <source>
        <dbReference type="EMBL" id="ERJ91800.1"/>
    </source>
</evidence>
<name>U2KI88_9FIRM</name>
<reference evidence="1 2" key="1">
    <citation type="submission" date="2013-07" db="EMBL/GenBank/DDBJ databases">
        <authorList>
            <person name="Weinstock G."/>
            <person name="Sodergren E."/>
            <person name="Wylie T."/>
            <person name="Fulton L."/>
            <person name="Fulton R."/>
            <person name="Fronick C."/>
            <person name="O'Laughlin M."/>
            <person name="Godfrey J."/>
            <person name="Miner T."/>
            <person name="Herter B."/>
            <person name="Appelbaum E."/>
            <person name="Cordes M."/>
            <person name="Lek S."/>
            <person name="Wollam A."/>
            <person name="Pepin K.H."/>
            <person name="Palsikar V.B."/>
            <person name="Mitreva M."/>
            <person name="Wilson R.K."/>
        </authorList>
    </citation>
    <scope>NUCLEOTIDE SEQUENCE [LARGE SCALE GENOMIC DNA]</scope>
    <source>
        <strain evidence="1 2">ATCC 27760</strain>
    </source>
</reference>
<dbReference type="AlphaFoldDB" id="U2KI88"/>
<evidence type="ECO:0008006" key="3">
    <source>
        <dbReference type="Google" id="ProtNLM"/>
    </source>
</evidence>
<dbReference type="InterPro" id="IPR024499">
    <property type="entry name" value="Mbeg1-like"/>
</dbReference>
<dbReference type="HOGENOM" id="CLU_043142_2_0_9"/>
<dbReference type="STRING" id="411473.RUMCAL_02510"/>
<dbReference type="eggNOG" id="COG0400">
    <property type="taxonomic scope" value="Bacteria"/>
</dbReference>
<gene>
    <name evidence="1" type="ORF">RUMCAL_02510</name>
</gene>
<comment type="caution">
    <text evidence="1">The sequence shown here is derived from an EMBL/GenBank/DDBJ whole genome shotgun (WGS) entry which is preliminary data.</text>
</comment>
<dbReference type="InterPro" id="IPR029058">
    <property type="entry name" value="AB_hydrolase_fold"/>
</dbReference>
<dbReference type="EMBL" id="AWVF01000300">
    <property type="protein sequence ID" value="ERJ91800.1"/>
    <property type="molecule type" value="Genomic_DNA"/>
</dbReference>
<keyword evidence="2" id="KW-1185">Reference proteome</keyword>
<dbReference type="Proteomes" id="UP000016662">
    <property type="component" value="Unassembled WGS sequence"/>
</dbReference>
<protein>
    <recommendedName>
        <fullName evidence="3">DUF2974 domain-containing protein</fullName>
    </recommendedName>
</protein>
<evidence type="ECO:0000313" key="2">
    <source>
        <dbReference type="Proteomes" id="UP000016662"/>
    </source>
</evidence>
<dbReference type="PATRIC" id="fig|411473.3.peg.2098"/>
<dbReference type="Gene3D" id="3.40.50.1820">
    <property type="entry name" value="alpha/beta hydrolase"/>
    <property type="match status" value="1"/>
</dbReference>